<gene>
    <name evidence="1" type="ORF">I306_05571</name>
</gene>
<proteinExistence type="predicted"/>
<evidence type="ECO:0000313" key="2">
    <source>
        <dbReference type="Proteomes" id="UP000054272"/>
    </source>
</evidence>
<keyword evidence="2" id="KW-1185">Reference proteome</keyword>
<reference evidence="1 2" key="1">
    <citation type="submission" date="2015-01" db="EMBL/GenBank/DDBJ databases">
        <title>The Genome Sequence of Cryptococcus gattii EJB2.</title>
        <authorList>
            <consortium name="The Broad Institute Genomics Platform"/>
            <person name="Cuomo C."/>
            <person name="Litvintseva A."/>
            <person name="Chen Y."/>
            <person name="Heitman J."/>
            <person name="Sun S."/>
            <person name="Springer D."/>
            <person name="Dromer F."/>
            <person name="Young S."/>
            <person name="Zeng Q."/>
            <person name="Gargeya S."/>
            <person name="Abouelleil A."/>
            <person name="Alvarado L."/>
            <person name="Chapman S.B."/>
            <person name="Gainer-Dewar J."/>
            <person name="Goldberg J."/>
            <person name="Griggs A."/>
            <person name="Gujja S."/>
            <person name="Hansen M."/>
            <person name="Howarth C."/>
            <person name="Imamovic A."/>
            <person name="Larimer J."/>
            <person name="Murphy C."/>
            <person name="Naylor J."/>
            <person name="Pearson M."/>
            <person name="Priest M."/>
            <person name="Roberts A."/>
            <person name="Saif S."/>
            <person name="Shea T."/>
            <person name="Sykes S."/>
            <person name="Wortman J."/>
            <person name="Nusbaum C."/>
            <person name="Birren B."/>
        </authorList>
    </citation>
    <scope>NUCLEOTIDE SEQUENCE [LARGE SCALE GENOMIC DNA]</scope>
    <source>
        <strain evidence="1 2">EJB2</strain>
    </source>
</reference>
<name>A0ABR5BP09_9TREE</name>
<dbReference type="EMBL" id="KN848752">
    <property type="protein sequence ID" value="KIR77377.1"/>
    <property type="molecule type" value="Genomic_DNA"/>
</dbReference>
<sequence>MHPVAQVYVLSHVDKATLVARCCTFSTLLIYIQHLHPRIRSITGKEASSHSFHPPQAAVVVPTFQGPASLISQPPGHLHVPPKSAGKFSAGMYCKSSGW</sequence>
<protein>
    <submittedName>
        <fullName evidence="1">Uncharacterized protein</fullName>
    </submittedName>
</protein>
<evidence type="ECO:0000313" key="1">
    <source>
        <dbReference type="EMBL" id="KIR77377.1"/>
    </source>
</evidence>
<organism evidence="1 2">
    <name type="scientific">Cryptococcus gattii EJB2</name>
    <dbReference type="NCBI Taxonomy" id="1296103"/>
    <lineage>
        <taxon>Eukaryota</taxon>
        <taxon>Fungi</taxon>
        <taxon>Dikarya</taxon>
        <taxon>Basidiomycota</taxon>
        <taxon>Agaricomycotina</taxon>
        <taxon>Tremellomycetes</taxon>
        <taxon>Tremellales</taxon>
        <taxon>Cryptococcaceae</taxon>
        <taxon>Cryptococcus</taxon>
        <taxon>Cryptococcus gattii species complex</taxon>
    </lineage>
</organism>
<accession>A0ABR5BP09</accession>
<dbReference type="Proteomes" id="UP000054272">
    <property type="component" value="Unassembled WGS sequence"/>
</dbReference>